<comment type="subunit">
    <text evidence="3 10">Homodimer.</text>
</comment>
<feature type="binding site" evidence="10">
    <location>
        <position position="144"/>
    </location>
    <ligand>
        <name>Mg(2+)</name>
        <dbReference type="ChEBI" id="CHEBI:18420"/>
    </ligand>
</feature>
<evidence type="ECO:0000256" key="5">
    <source>
        <dbReference type="ARBA" id="ARBA00022723"/>
    </source>
</evidence>
<feature type="binding site" evidence="10">
    <location>
        <position position="285"/>
    </location>
    <ligand>
        <name>thiamine diphosphate</name>
        <dbReference type="ChEBI" id="CHEBI:58937"/>
    </ligand>
</feature>
<feature type="binding site" evidence="10">
    <location>
        <begin position="145"/>
        <end position="146"/>
    </location>
    <ligand>
        <name>thiamine diphosphate</name>
        <dbReference type="ChEBI" id="CHEBI:58937"/>
    </ligand>
</feature>
<dbReference type="NCBIfam" id="NF003933">
    <property type="entry name" value="PRK05444.2-2"/>
    <property type="match status" value="1"/>
</dbReference>
<dbReference type="InterPro" id="IPR020826">
    <property type="entry name" value="Transketolase_BS"/>
</dbReference>
<comment type="cofactor">
    <cofactor evidence="10">
        <name>Mg(2+)</name>
        <dbReference type="ChEBI" id="CHEBI:18420"/>
    </cofactor>
    <text evidence="10">Binds 1 Mg(2+) ion per subunit.</text>
</comment>
<keyword evidence="7 10" id="KW-0784">Thiamine biosynthesis</keyword>
<dbReference type="Pfam" id="PF02780">
    <property type="entry name" value="Transketolase_C"/>
    <property type="match status" value="1"/>
</dbReference>
<organism evidence="12 13">
    <name type="scientific">Streptomyces fildesensis</name>
    <dbReference type="NCBI Taxonomy" id="375757"/>
    <lineage>
        <taxon>Bacteria</taxon>
        <taxon>Bacillati</taxon>
        <taxon>Actinomycetota</taxon>
        <taxon>Actinomycetes</taxon>
        <taxon>Kitasatosporales</taxon>
        <taxon>Streptomycetaceae</taxon>
        <taxon>Streptomyces</taxon>
    </lineage>
</organism>
<gene>
    <name evidence="10 12" type="primary">dxs</name>
    <name evidence="12" type="ORF">ACIGXA_33100</name>
</gene>
<dbReference type="Gene3D" id="3.40.50.970">
    <property type="match status" value="2"/>
</dbReference>
<dbReference type="Proteomes" id="UP001614394">
    <property type="component" value="Unassembled WGS sequence"/>
</dbReference>
<dbReference type="NCBIfam" id="TIGR00204">
    <property type="entry name" value="dxs"/>
    <property type="match status" value="1"/>
</dbReference>
<dbReference type="PROSITE" id="PS00801">
    <property type="entry name" value="TRANSKETOLASE_1"/>
    <property type="match status" value="1"/>
</dbReference>
<comment type="similarity">
    <text evidence="2 10">Belongs to the transketolase family. DXPS subfamily.</text>
</comment>
<feature type="binding site" evidence="10">
    <location>
        <position position="73"/>
    </location>
    <ligand>
        <name>thiamine diphosphate</name>
        <dbReference type="ChEBI" id="CHEBI:58937"/>
    </ligand>
</feature>
<dbReference type="HAMAP" id="MF_00315">
    <property type="entry name" value="DXP_synth"/>
    <property type="match status" value="1"/>
</dbReference>
<evidence type="ECO:0000256" key="1">
    <source>
        <dbReference type="ARBA" id="ARBA00004980"/>
    </source>
</evidence>
<proteinExistence type="inferred from homology"/>
<dbReference type="SMART" id="SM00861">
    <property type="entry name" value="Transket_pyr"/>
    <property type="match status" value="1"/>
</dbReference>
<comment type="caution">
    <text evidence="12">The sequence shown here is derived from an EMBL/GenBank/DDBJ whole genome shotgun (WGS) entry which is preliminary data.</text>
</comment>
<dbReference type="InterPro" id="IPR005475">
    <property type="entry name" value="Transketolase-like_Pyr-bd"/>
</dbReference>
<dbReference type="PANTHER" id="PTHR43322:SF5">
    <property type="entry name" value="1-DEOXY-D-XYLULOSE-5-PHOSPHATE SYNTHASE, CHLOROPLASTIC"/>
    <property type="match status" value="1"/>
</dbReference>
<dbReference type="PROSITE" id="PS00802">
    <property type="entry name" value="TRANSKETOLASE_2"/>
    <property type="match status" value="1"/>
</dbReference>
<evidence type="ECO:0000256" key="2">
    <source>
        <dbReference type="ARBA" id="ARBA00011081"/>
    </source>
</evidence>
<comment type="function">
    <text evidence="10">Catalyzes the acyloin condensation reaction between C atoms 2 and 3 of pyruvate and glyceraldehyde 3-phosphate to yield 1-deoxy-D-xylulose-5-phosphate (DXP).</text>
</comment>
<dbReference type="InterPro" id="IPR033248">
    <property type="entry name" value="Transketolase_C"/>
</dbReference>
<feature type="binding site" evidence="10">
    <location>
        <position position="174"/>
    </location>
    <ligand>
        <name>Mg(2+)</name>
        <dbReference type="ChEBI" id="CHEBI:18420"/>
    </ligand>
</feature>
<dbReference type="InterPro" id="IPR009014">
    <property type="entry name" value="Transketo_C/PFOR_II"/>
</dbReference>
<name>A0ABW8CJ14_9ACTN</name>
<dbReference type="EC" id="2.2.1.7" evidence="10"/>
<dbReference type="InterPro" id="IPR029061">
    <property type="entry name" value="THDP-binding"/>
</dbReference>
<dbReference type="InterPro" id="IPR005477">
    <property type="entry name" value="Dxylulose-5-P_synthase"/>
</dbReference>
<evidence type="ECO:0000259" key="11">
    <source>
        <dbReference type="SMART" id="SM00861"/>
    </source>
</evidence>
<dbReference type="EMBL" id="JBITYG010000012">
    <property type="protein sequence ID" value="MFI9105360.1"/>
    <property type="molecule type" value="Genomic_DNA"/>
</dbReference>
<comment type="catalytic activity">
    <reaction evidence="10">
        <text>D-glyceraldehyde 3-phosphate + pyruvate + H(+) = 1-deoxy-D-xylulose 5-phosphate + CO2</text>
        <dbReference type="Rhea" id="RHEA:12605"/>
        <dbReference type="ChEBI" id="CHEBI:15361"/>
        <dbReference type="ChEBI" id="CHEBI:15378"/>
        <dbReference type="ChEBI" id="CHEBI:16526"/>
        <dbReference type="ChEBI" id="CHEBI:57792"/>
        <dbReference type="ChEBI" id="CHEBI:59776"/>
        <dbReference type="EC" id="2.2.1.7"/>
    </reaction>
</comment>
<dbReference type="GO" id="GO:0008661">
    <property type="term" value="F:1-deoxy-D-xylulose-5-phosphate synthase activity"/>
    <property type="evidence" value="ECO:0007669"/>
    <property type="project" value="UniProtKB-EC"/>
</dbReference>
<evidence type="ECO:0000256" key="10">
    <source>
        <dbReference type="HAMAP-Rule" id="MF_00315"/>
    </source>
</evidence>
<evidence type="ECO:0000256" key="8">
    <source>
        <dbReference type="ARBA" id="ARBA00023052"/>
    </source>
</evidence>
<dbReference type="RefSeq" id="WP_399656054.1">
    <property type="nucleotide sequence ID" value="NZ_JBITYG010000012.1"/>
</dbReference>
<keyword evidence="13" id="KW-1185">Reference proteome</keyword>
<dbReference type="Pfam" id="PF02779">
    <property type="entry name" value="Transket_pyr"/>
    <property type="match status" value="1"/>
</dbReference>
<dbReference type="InterPro" id="IPR049557">
    <property type="entry name" value="Transketolase_CS"/>
</dbReference>
<reference evidence="12 13" key="1">
    <citation type="submission" date="2024-10" db="EMBL/GenBank/DDBJ databases">
        <title>The Natural Products Discovery Center: Release of the First 8490 Sequenced Strains for Exploring Actinobacteria Biosynthetic Diversity.</title>
        <authorList>
            <person name="Kalkreuter E."/>
            <person name="Kautsar S.A."/>
            <person name="Yang D."/>
            <person name="Bader C.D."/>
            <person name="Teijaro C.N."/>
            <person name="Fluegel L."/>
            <person name="Davis C.M."/>
            <person name="Simpson J.R."/>
            <person name="Lauterbach L."/>
            <person name="Steele A.D."/>
            <person name="Gui C."/>
            <person name="Meng S."/>
            <person name="Li G."/>
            <person name="Viehrig K."/>
            <person name="Ye F."/>
            <person name="Su P."/>
            <person name="Kiefer A.F."/>
            <person name="Nichols A."/>
            <person name="Cepeda A.J."/>
            <person name="Yan W."/>
            <person name="Fan B."/>
            <person name="Jiang Y."/>
            <person name="Adhikari A."/>
            <person name="Zheng C.-J."/>
            <person name="Schuster L."/>
            <person name="Cowan T.M."/>
            <person name="Smanski M.J."/>
            <person name="Chevrette M.G."/>
            <person name="De Carvalho L.P.S."/>
            <person name="Shen B."/>
        </authorList>
    </citation>
    <scope>NUCLEOTIDE SEQUENCE [LARGE SCALE GENOMIC DNA]</scope>
    <source>
        <strain evidence="12 13">NPDC053399</strain>
    </source>
</reference>
<keyword evidence="4 10" id="KW-0808">Transferase</keyword>
<feature type="domain" description="Transketolase-like pyrimidine-binding" evidence="11">
    <location>
        <begin position="316"/>
        <end position="480"/>
    </location>
</feature>
<evidence type="ECO:0000256" key="9">
    <source>
        <dbReference type="ARBA" id="ARBA00023229"/>
    </source>
</evidence>
<dbReference type="PANTHER" id="PTHR43322">
    <property type="entry name" value="1-D-DEOXYXYLULOSE 5-PHOSPHATE SYNTHASE-RELATED"/>
    <property type="match status" value="1"/>
</dbReference>
<protein>
    <recommendedName>
        <fullName evidence="10">1-deoxy-D-xylulose-5-phosphate synthase</fullName>
        <ecNumber evidence="10">2.2.1.7</ecNumber>
    </recommendedName>
    <alternativeName>
        <fullName evidence="10">1-deoxyxylulose-5-phosphate synthase</fullName>
        <shortName evidence="10">DXP synthase</shortName>
        <shortName evidence="10">DXPS</shortName>
    </alternativeName>
</protein>
<accession>A0ABW8CJ14</accession>
<evidence type="ECO:0000256" key="6">
    <source>
        <dbReference type="ARBA" id="ARBA00022842"/>
    </source>
</evidence>
<feature type="binding site" evidence="10">
    <location>
        <position position="174"/>
    </location>
    <ligand>
        <name>thiamine diphosphate</name>
        <dbReference type="ChEBI" id="CHEBI:58937"/>
    </ligand>
</feature>
<keyword evidence="9 10" id="KW-0414">Isoprene biosynthesis</keyword>
<evidence type="ECO:0000256" key="4">
    <source>
        <dbReference type="ARBA" id="ARBA00022679"/>
    </source>
</evidence>
<evidence type="ECO:0000313" key="13">
    <source>
        <dbReference type="Proteomes" id="UP001614394"/>
    </source>
</evidence>
<comment type="pathway">
    <text evidence="1 10">Metabolic intermediate biosynthesis; 1-deoxy-D-xylulose 5-phosphate biosynthesis; 1-deoxy-D-xylulose 5-phosphate from D-glyceraldehyde 3-phosphate and pyruvate: step 1/1.</text>
</comment>
<feature type="binding site" evidence="10">
    <location>
        <position position="367"/>
    </location>
    <ligand>
        <name>thiamine diphosphate</name>
        <dbReference type="ChEBI" id="CHEBI:58937"/>
    </ligand>
</feature>
<dbReference type="Gene3D" id="3.40.50.920">
    <property type="match status" value="1"/>
</dbReference>
<keyword evidence="5 10" id="KW-0479">Metal-binding</keyword>
<sequence length="641" mass="67901">MSILENIRGPRDLKALPEAELDELAADIRHFLVQAVARTGGHLGPNLGVVELTIALHRVFDSPADRVLWDTGHQSYVHKLLTGRQDFSKLRGKGGLSGYPSRAESEHDVIENSHASTVLGWADGLAKANQVLGRQDHVVAVIGDGALTGGMAWEALNNIAAAKDRPLIIVVNDNERSYGPTIGGLANHLATLRTTDGYERFLAWGKDLLQRTPVVGRPLYESLHGAKKGFKDAFAPQGMFEDLGLKYVGPIDGHDIAAVESALRRAARFHGPVLVHCLTQKGRGYAAAEQDEADRFHTVGAMDPLTCEPLAPSNGPSWTSVFGAEMLRIGAERPDVVAITAAMLQPVGLGAFAAAFPRRVYDVGIAEQHAAVSAAGLATGGLHPVVAVYATFLNRAFDQVLMDVALHKCGVTFVLDRAGVTGVDGASHNGMWDMSILQVVPGLRIAAPRDAEQLCAQLREAVDVDDAPTVVRFPKETVGAAVPALERIGGLDVLRRDLRQDVLLVSVGALAGTCLAVADLLDERGLGVTVVDPRWVKPVDAALPPLASGYRMVAVVEDNSRTGGVGSAVAQALRDADVDVPLRDFGIPQDFLAHAKRGEVLADIGLTPAEIAGRISATLARRNGAGDVGDALKELAPDDTV</sequence>
<evidence type="ECO:0000256" key="7">
    <source>
        <dbReference type="ARBA" id="ARBA00022977"/>
    </source>
</evidence>
<feature type="binding site" evidence="10">
    <location>
        <begin position="113"/>
        <end position="115"/>
    </location>
    <ligand>
        <name>thiamine diphosphate</name>
        <dbReference type="ChEBI" id="CHEBI:58937"/>
    </ligand>
</feature>
<dbReference type="SUPFAM" id="SSF52922">
    <property type="entry name" value="TK C-terminal domain-like"/>
    <property type="match status" value="1"/>
</dbReference>
<dbReference type="CDD" id="cd02007">
    <property type="entry name" value="TPP_DXS"/>
    <property type="match status" value="1"/>
</dbReference>
<dbReference type="SUPFAM" id="SSF52518">
    <property type="entry name" value="Thiamin diphosphate-binding fold (THDP-binding)"/>
    <property type="match status" value="2"/>
</dbReference>
<keyword evidence="6 10" id="KW-0460">Magnesium</keyword>
<evidence type="ECO:0000313" key="12">
    <source>
        <dbReference type="EMBL" id="MFI9105360.1"/>
    </source>
</evidence>
<comment type="cofactor">
    <cofactor evidence="10">
        <name>thiamine diphosphate</name>
        <dbReference type="ChEBI" id="CHEBI:58937"/>
    </cofactor>
    <text evidence="10">Binds 1 thiamine pyrophosphate per subunit.</text>
</comment>
<evidence type="ECO:0000256" key="3">
    <source>
        <dbReference type="ARBA" id="ARBA00011738"/>
    </source>
</evidence>
<keyword evidence="8 10" id="KW-0786">Thiamine pyrophosphate</keyword>
<dbReference type="CDD" id="cd07033">
    <property type="entry name" value="TPP_PYR_DXS_TK_like"/>
    <property type="match status" value="1"/>
</dbReference>
<dbReference type="Pfam" id="PF13292">
    <property type="entry name" value="DXP_synthase_N"/>
    <property type="match status" value="1"/>
</dbReference>